<dbReference type="PROSITE" id="PS00092">
    <property type="entry name" value="N6_MTASE"/>
    <property type="match status" value="1"/>
</dbReference>
<protein>
    <recommendedName>
        <fullName evidence="5">Release factor glutamine methyltransferase</fullName>
        <shortName evidence="5">RF MTase</shortName>
        <ecNumber evidence="5">2.1.1.297</ecNumber>
    </recommendedName>
    <alternativeName>
        <fullName evidence="5">N5-glutamine methyltransferase PrmC</fullName>
    </alternativeName>
    <alternativeName>
        <fullName evidence="5">Protein-(glutamine-N5) MTase PrmC</fullName>
    </alternativeName>
    <alternativeName>
        <fullName evidence="5">Protein-glutamine N-methyltransferase PrmC</fullName>
    </alternativeName>
</protein>
<keyword evidence="2 5" id="KW-0808">Transferase</keyword>
<feature type="domain" description="Release factor glutamine methyltransferase N-terminal" evidence="7">
    <location>
        <begin position="6"/>
        <end position="74"/>
    </location>
</feature>
<dbReference type="Gene3D" id="1.10.8.10">
    <property type="entry name" value="DNA helicase RuvA subunit, C-terminal domain"/>
    <property type="match status" value="1"/>
</dbReference>
<gene>
    <name evidence="5 8" type="primary">prmC</name>
    <name evidence="8" type="ORF">QJT80_12635</name>
</gene>
<dbReference type="InterPro" id="IPR050320">
    <property type="entry name" value="N5-glutamine_MTase"/>
</dbReference>
<keyword evidence="3 5" id="KW-0949">S-adenosyl-L-methionine</keyword>
<dbReference type="GO" id="GO:0102559">
    <property type="term" value="F:peptide chain release factor N(5)-glutamine methyltransferase activity"/>
    <property type="evidence" value="ECO:0007669"/>
    <property type="project" value="UniProtKB-EC"/>
</dbReference>
<dbReference type="PANTHER" id="PTHR18895:SF74">
    <property type="entry name" value="MTRF1L RELEASE FACTOR GLUTAMINE METHYLTRANSFERASE"/>
    <property type="match status" value="1"/>
</dbReference>
<dbReference type="NCBIfam" id="TIGR03534">
    <property type="entry name" value="RF_mod_PrmC"/>
    <property type="match status" value="1"/>
</dbReference>
<reference evidence="8" key="2">
    <citation type="submission" date="2023-04" db="EMBL/GenBank/DDBJ databases">
        <authorList>
            <person name="Beletskiy A.V."/>
            <person name="Mardanov A.V."/>
            <person name="Ravin N.V."/>
        </authorList>
    </citation>
    <scope>NUCLEOTIDE SEQUENCE</scope>
    <source>
        <strain evidence="8">GKL-01</strain>
    </source>
</reference>
<feature type="binding site" evidence="5">
    <location>
        <position position="144"/>
    </location>
    <ligand>
        <name>S-adenosyl-L-methionine</name>
        <dbReference type="ChEBI" id="CHEBI:59789"/>
    </ligand>
</feature>
<evidence type="ECO:0000256" key="5">
    <source>
        <dbReference type="HAMAP-Rule" id="MF_02126"/>
    </source>
</evidence>
<dbReference type="InterPro" id="IPR004556">
    <property type="entry name" value="HemK-like"/>
</dbReference>
<dbReference type="InterPro" id="IPR002052">
    <property type="entry name" value="DNA_methylase_N6_adenine_CS"/>
</dbReference>
<feature type="binding site" evidence="5">
    <location>
        <begin position="121"/>
        <end position="125"/>
    </location>
    <ligand>
        <name>S-adenosyl-L-methionine</name>
        <dbReference type="ChEBI" id="CHEBI:59789"/>
    </ligand>
</feature>
<dbReference type="SUPFAM" id="SSF53335">
    <property type="entry name" value="S-adenosyl-L-methionine-dependent methyltransferases"/>
    <property type="match status" value="1"/>
</dbReference>
<evidence type="ECO:0000259" key="7">
    <source>
        <dbReference type="Pfam" id="PF17827"/>
    </source>
</evidence>
<dbReference type="GO" id="GO:0032259">
    <property type="term" value="P:methylation"/>
    <property type="evidence" value="ECO:0007669"/>
    <property type="project" value="UniProtKB-KW"/>
</dbReference>
<dbReference type="KEGG" id="tdu:QJT80_12635"/>
<dbReference type="InterPro" id="IPR007848">
    <property type="entry name" value="Small_mtfrase_dom"/>
</dbReference>
<feature type="binding site" evidence="5">
    <location>
        <position position="172"/>
    </location>
    <ligand>
        <name>S-adenosyl-L-methionine</name>
        <dbReference type="ChEBI" id="CHEBI:59789"/>
    </ligand>
</feature>
<evidence type="ECO:0000259" key="6">
    <source>
        <dbReference type="Pfam" id="PF05175"/>
    </source>
</evidence>
<dbReference type="CDD" id="cd02440">
    <property type="entry name" value="AdoMet_MTases"/>
    <property type="match status" value="1"/>
</dbReference>
<dbReference type="InterPro" id="IPR040758">
    <property type="entry name" value="PrmC_N"/>
</dbReference>
<feature type="binding site" evidence="5">
    <location>
        <begin position="187"/>
        <end position="190"/>
    </location>
    <ligand>
        <name>substrate</name>
    </ligand>
</feature>
<dbReference type="EMBL" id="CP124755">
    <property type="protein sequence ID" value="WGZ90321.1"/>
    <property type="molecule type" value="Genomic_DNA"/>
</dbReference>
<evidence type="ECO:0000256" key="3">
    <source>
        <dbReference type="ARBA" id="ARBA00022691"/>
    </source>
</evidence>
<dbReference type="GO" id="GO:0003676">
    <property type="term" value="F:nucleic acid binding"/>
    <property type="evidence" value="ECO:0007669"/>
    <property type="project" value="InterPro"/>
</dbReference>
<name>A0AA95H3S0_9GAMM</name>
<keyword evidence="1 5" id="KW-0489">Methyltransferase</keyword>
<evidence type="ECO:0000256" key="2">
    <source>
        <dbReference type="ARBA" id="ARBA00022679"/>
    </source>
</evidence>
<dbReference type="PANTHER" id="PTHR18895">
    <property type="entry name" value="HEMK METHYLTRANSFERASE"/>
    <property type="match status" value="1"/>
</dbReference>
<dbReference type="HAMAP" id="MF_02126">
    <property type="entry name" value="RF_methyltr_PrmC"/>
    <property type="match status" value="1"/>
</dbReference>
<proteinExistence type="inferred from homology"/>
<dbReference type="Pfam" id="PF17827">
    <property type="entry name" value="PrmC_N"/>
    <property type="match status" value="1"/>
</dbReference>
<feature type="binding site" evidence="5">
    <location>
        <position position="187"/>
    </location>
    <ligand>
        <name>S-adenosyl-L-methionine</name>
        <dbReference type="ChEBI" id="CHEBI:59789"/>
    </ligand>
</feature>
<comment type="catalytic activity">
    <reaction evidence="4 5">
        <text>L-glutaminyl-[peptide chain release factor] + S-adenosyl-L-methionine = N(5)-methyl-L-glutaminyl-[peptide chain release factor] + S-adenosyl-L-homocysteine + H(+)</text>
        <dbReference type="Rhea" id="RHEA:42896"/>
        <dbReference type="Rhea" id="RHEA-COMP:10271"/>
        <dbReference type="Rhea" id="RHEA-COMP:10272"/>
        <dbReference type="ChEBI" id="CHEBI:15378"/>
        <dbReference type="ChEBI" id="CHEBI:30011"/>
        <dbReference type="ChEBI" id="CHEBI:57856"/>
        <dbReference type="ChEBI" id="CHEBI:59789"/>
        <dbReference type="ChEBI" id="CHEBI:61891"/>
        <dbReference type="EC" id="2.1.1.297"/>
    </reaction>
</comment>
<comment type="similarity">
    <text evidence="5">Belongs to the protein N5-glutamine methyltransferase family. PrmC subfamily.</text>
</comment>
<dbReference type="NCBIfam" id="TIGR00536">
    <property type="entry name" value="hemK_fam"/>
    <property type="match status" value="1"/>
</dbReference>
<reference evidence="8" key="1">
    <citation type="journal article" date="2023" name="Int. J. Mol. Sci.">
        <title>Metagenomics Revealed a New Genus 'Candidatus Thiocaldithrix dubininis' gen. nov., sp. nov. and a New Species 'Candidatus Thiothrix putei' sp. nov. in the Family Thiotrichaceae, Some Members of Which Have Traits of Both Na+- and H+-Motive Energetics.</title>
        <authorList>
            <person name="Ravin N.V."/>
            <person name="Muntyan M.S."/>
            <person name="Smolyakov D.D."/>
            <person name="Rudenko T.S."/>
            <person name="Beletsky A.V."/>
            <person name="Mardanov A.V."/>
            <person name="Grabovich M.Y."/>
        </authorList>
    </citation>
    <scope>NUCLEOTIDE SEQUENCE</scope>
    <source>
        <strain evidence="8">GKL-01</strain>
    </source>
</reference>
<evidence type="ECO:0000256" key="1">
    <source>
        <dbReference type="ARBA" id="ARBA00022603"/>
    </source>
</evidence>
<dbReference type="Pfam" id="PF05175">
    <property type="entry name" value="MTS"/>
    <property type="match status" value="1"/>
</dbReference>
<dbReference type="InterPro" id="IPR029063">
    <property type="entry name" value="SAM-dependent_MTases_sf"/>
</dbReference>
<accession>A0AA95H3S0</accession>
<dbReference type="AlphaFoldDB" id="A0AA95H3S0"/>
<dbReference type="FunFam" id="3.40.50.150:FF:000053">
    <property type="entry name" value="Release factor glutamine methyltransferase"/>
    <property type="match status" value="1"/>
</dbReference>
<evidence type="ECO:0000313" key="8">
    <source>
        <dbReference type="EMBL" id="WGZ90321.1"/>
    </source>
</evidence>
<sequence>MQIQALLKQAVATLSATSDSAQADAEILLAHCLQKNRTWLKTWSDKSLTVAEIAAFQHMLMQRQTGIPVAYLMGYRDFWNLRLQVSPATLIPRPETELLVELALEKLAMLSSQTVSVLDLGTGTGAIALALAQERPDIQILAVDASAAALEIAKSNAQLNQIPNVRFMQSNWFSELPSQRFDLIVSNPPYIEQNDPHLTQGDVRFEPMNALTAGLDGLDDIRHIIQHAPTWLNPQGWLLLEHGYNQGQAVSELLLKCGLQNVQCLPDWAGIERVNLGQCG</sequence>
<dbReference type="EC" id="2.1.1.297" evidence="5"/>
<feature type="domain" description="Methyltransferase small" evidence="6">
    <location>
        <begin position="107"/>
        <end position="195"/>
    </location>
</feature>
<comment type="function">
    <text evidence="5">Methylates the class 1 translation termination release factors RF1/PrfA and RF2/PrfB on the glutamine residue of the universally conserved GGQ motif.</text>
</comment>
<organism evidence="8">
    <name type="scientific">Candidatus Thiocaldithrix dubininis</name>
    <dbReference type="NCBI Taxonomy" id="3080823"/>
    <lineage>
        <taxon>Bacteria</taxon>
        <taxon>Pseudomonadati</taxon>
        <taxon>Pseudomonadota</taxon>
        <taxon>Gammaproteobacteria</taxon>
        <taxon>Thiotrichales</taxon>
        <taxon>Thiotrichaceae</taxon>
        <taxon>Candidatus Thiocaldithrix</taxon>
    </lineage>
</organism>
<dbReference type="Gene3D" id="3.40.50.150">
    <property type="entry name" value="Vaccinia Virus protein VP39"/>
    <property type="match status" value="1"/>
</dbReference>
<dbReference type="InterPro" id="IPR019874">
    <property type="entry name" value="RF_methyltr_PrmC"/>
</dbReference>
<dbReference type="Proteomes" id="UP001300672">
    <property type="component" value="Chromosome"/>
</dbReference>
<evidence type="ECO:0000256" key="4">
    <source>
        <dbReference type="ARBA" id="ARBA00048391"/>
    </source>
</evidence>